<proteinExistence type="predicted"/>
<accession>F0RN56</accession>
<dbReference type="AlphaFoldDB" id="F0RN56"/>
<organism evidence="1 2">
    <name type="scientific">Deinococcus proteolyticus (strain ATCC 35074 / DSM 20540 / JCM 6276 / NBRC 101906 / NCIMB 13154 / VKM Ac-1939 / CCM 2703 / MRP)</name>
    <dbReference type="NCBI Taxonomy" id="693977"/>
    <lineage>
        <taxon>Bacteria</taxon>
        <taxon>Thermotogati</taxon>
        <taxon>Deinococcota</taxon>
        <taxon>Deinococci</taxon>
        <taxon>Deinococcales</taxon>
        <taxon>Deinococcaceae</taxon>
        <taxon>Deinococcus</taxon>
    </lineage>
</organism>
<reference evidence="1 2" key="2">
    <citation type="journal article" date="2012" name="Stand. Genomic Sci.">
        <title>Complete genome sequence of the orange-red pigmented, radioresistant Deinococcus proteolyticus type strain (MRP(T)).</title>
        <authorList>
            <person name="Copeland A."/>
            <person name="Zeytun A."/>
            <person name="Yassawong M."/>
            <person name="Nolan M."/>
            <person name="Lucas S."/>
            <person name="Hammon N."/>
            <person name="Deshpande S."/>
            <person name="Cheng J.F."/>
            <person name="Han C."/>
            <person name="Tapia R."/>
            <person name="Goodwin L.A."/>
            <person name="Pitluck S."/>
            <person name="Mavromatis K."/>
            <person name="Liolios K."/>
            <person name="Pagani I."/>
            <person name="Ivanova N."/>
            <person name="Mikhailova N."/>
            <person name="Pati A."/>
            <person name="Chen A."/>
            <person name="Palaniappan K."/>
            <person name="Land M."/>
            <person name="Hauser L."/>
            <person name="Jeffries C.D."/>
            <person name="Brambilla E.M."/>
            <person name="Rohde M."/>
            <person name="Sikorski J."/>
            <person name="Pukall R."/>
            <person name="Goker M."/>
            <person name="Detter J.C."/>
            <person name="Woyke T."/>
            <person name="Bristow J."/>
            <person name="Eisen J.A."/>
            <person name="Markowitz V."/>
            <person name="Hugenholtz P."/>
            <person name="Kyrpides N.C."/>
            <person name="Klenk H.P."/>
            <person name="Lapidus A."/>
        </authorList>
    </citation>
    <scope>NUCLEOTIDE SEQUENCE [LARGE SCALE GENOMIC DNA]</scope>
    <source>
        <strain evidence="2">ATCC 35074 / DSM 20540 / JCM 6276 / NBRC 101906 / NCIMB 13154 / VKM Ac-1939 / CCM 2703 / MRP</strain>
    </source>
</reference>
<name>F0RN56_DEIPM</name>
<sequence>MPKRSCEAGSALGRPARLHPIYPLALLLTWVVHDAEELRDLQTF</sequence>
<gene>
    <name evidence="1" type="ordered locus">Deipr_1043</name>
</gene>
<dbReference type="RefSeq" id="WP_013614807.1">
    <property type="nucleotide sequence ID" value="NC_015161.1"/>
</dbReference>
<dbReference type="HOGENOM" id="CLU_3215259_0_0_0"/>
<reference evidence="2" key="1">
    <citation type="submission" date="2011-02" db="EMBL/GenBank/DDBJ databases">
        <title>The complete sequence of chromosome of Deinococcus proteolyticus DSM 20540.</title>
        <authorList>
            <consortium name="US DOE Joint Genome Institute (JGI-PGF)"/>
            <person name="Lucas S."/>
            <person name="Copeland A."/>
            <person name="Lapidus A."/>
            <person name="Bruce D."/>
            <person name="Goodwin L."/>
            <person name="Pitluck S."/>
            <person name="Kyrpides N."/>
            <person name="Mavromatis K."/>
            <person name="Pagani I."/>
            <person name="Ivanova N."/>
            <person name="Ovchinnikova G."/>
            <person name="Zeytun A."/>
            <person name="Detter J.C."/>
            <person name="Han C."/>
            <person name="Land M."/>
            <person name="Hauser L."/>
            <person name="Markowitz V."/>
            <person name="Cheng J.-F."/>
            <person name="Hugenholtz P."/>
            <person name="Woyke T."/>
            <person name="Wu D."/>
            <person name="Pukall R."/>
            <person name="Steenblock K."/>
            <person name="Brambilla E."/>
            <person name="Klenk H.-P."/>
            <person name="Eisen J.A."/>
        </authorList>
    </citation>
    <scope>NUCLEOTIDE SEQUENCE [LARGE SCALE GENOMIC DNA]</scope>
    <source>
        <strain evidence="2">ATCC 35074 / DSM 20540 / JCM 6276 / NBRC 101906 / NCIMB 13154 / VKM Ac-1939 / CCM 2703 / MRP</strain>
    </source>
</reference>
<dbReference type="EMBL" id="CP002536">
    <property type="protein sequence ID" value="ADY26198.1"/>
    <property type="molecule type" value="Genomic_DNA"/>
</dbReference>
<evidence type="ECO:0000313" key="1">
    <source>
        <dbReference type="EMBL" id="ADY26198.1"/>
    </source>
</evidence>
<dbReference type="STRING" id="693977.Deipr_1043"/>
<evidence type="ECO:0000313" key="2">
    <source>
        <dbReference type="Proteomes" id="UP000007718"/>
    </source>
</evidence>
<dbReference type="Proteomes" id="UP000007718">
    <property type="component" value="Chromosome"/>
</dbReference>
<protein>
    <submittedName>
        <fullName evidence="1">Uncharacterized protein</fullName>
    </submittedName>
</protein>
<dbReference type="KEGG" id="dpt:Deipr_1043"/>
<keyword evidence="2" id="KW-1185">Reference proteome</keyword>